<feature type="domain" description="Phage shock protein PspC N-terminal" evidence="8">
    <location>
        <begin position="137"/>
        <end position="203"/>
    </location>
</feature>
<dbReference type="PANTHER" id="PTHR33885:SF3">
    <property type="entry name" value="PHAGE SHOCK PROTEIN C"/>
    <property type="match status" value="1"/>
</dbReference>
<keyword evidence="3 7" id="KW-0812">Transmembrane</keyword>
<evidence type="ECO:0000256" key="4">
    <source>
        <dbReference type="ARBA" id="ARBA00022989"/>
    </source>
</evidence>
<dbReference type="PANTHER" id="PTHR33885">
    <property type="entry name" value="PHAGE SHOCK PROTEIN C"/>
    <property type="match status" value="1"/>
</dbReference>
<keyword evidence="5 7" id="KW-0472">Membrane</keyword>
<dbReference type="InterPro" id="IPR054319">
    <property type="entry name" value="PspC-rel_ToastRack"/>
</dbReference>
<comment type="subcellular location">
    <subcellularLocation>
        <location evidence="1">Cell membrane</location>
        <topology evidence="1">Single-pass membrane protein</topology>
    </subcellularLocation>
</comment>
<feature type="compositionally biased region" description="Low complexity" evidence="6">
    <location>
        <begin position="113"/>
        <end position="132"/>
    </location>
</feature>
<dbReference type="InterPro" id="IPR052027">
    <property type="entry name" value="PspC"/>
</dbReference>
<evidence type="ECO:0000256" key="3">
    <source>
        <dbReference type="ARBA" id="ARBA00022692"/>
    </source>
</evidence>
<evidence type="ECO:0000259" key="11">
    <source>
        <dbReference type="Pfam" id="PF22744"/>
    </source>
</evidence>
<proteinExistence type="predicted"/>
<reference evidence="12 13" key="1">
    <citation type="submission" date="2018-12" db="EMBL/GenBank/DDBJ databases">
        <title>Hymenobacter gummosus sp. nov., isolated from a spring.</title>
        <authorList>
            <person name="Nie L."/>
        </authorList>
    </citation>
    <scope>NUCLEOTIDE SEQUENCE [LARGE SCALE GENOMIC DNA]</scope>
    <source>
        <strain evidence="12 13">KCTC 52166</strain>
    </source>
</reference>
<evidence type="ECO:0000256" key="5">
    <source>
        <dbReference type="ARBA" id="ARBA00023136"/>
    </source>
</evidence>
<accession>A0A3S0J8P7</accession>
<dbReference type="Pfam" id="PF22571">
    <property type="entry name" value="LiaI-LiaF-TM_PspC"/>
    <property type="match status" value="1"/>
</dbReference>
<evidence type="ECO:0000256" key="2">
    <source>
        <dbReference type="ARBA" id="ARBA00022475"/>
    </source>
</evidence>
<protein>
    <submittedName>
        <fullName evidence="12">PspC domain-containing protein</fullName>
    </submittedName>
</protein>
<feature type="domain" description="PspC-related ToastRack" evidence="11">
    <location>
        <begin position="493"/>
        <end position="602"/>
    </location>
</feature>
<keyword evidence="2" id="KW-1003">Cell membrane</keyword>
<dbReference type="OrthoDB" id="5772680at2"/>
<dbReference type="Pfam" id="PF22744">
    <property type="entry name" value="Toast-rack_PspC-Cterm"/>
    <property type="match status" value="1"/>
</dbReference>
<evidence type="ECO:0000259" key="8">
    <source>
        <dbReference type="Pfam" id="PF04024"/>
    </source>
</evidence>
<feature type="transmembrane region" description="Helical" evidence="7">
    <location>
        <begin position="381"/>
        <end position="408"/>
    </location>
</feature>
<dbReference type="AlphaFoldDB" id="A0A3S0J8P7"/>
<feature type="transmembrane region" description="Helical" evidence="7">
    <location>
        <begin position="168"/>
        <end position="201"/>
    </location>
</feature>
<feature type="transmembrane region" description="Helical" evidence="7">
    <location>
        <begin position="249"/>
        <end position="272"/>
    </location>
</feature>
<feature type="domain" description="PspC-related transmembrane region" evidence="10">
    <location>
        <begin position="306"/>
        <end position="444"/>
    </location>
</feature>
<dbReference type="InterPro" id="IPR007168">
    <property type="entry name" value="Phageshock_PspC_N"/>
</dbReference>
<evidence type="ECO:0000259" key="9">
    <source>
        <dbReference type="Pfam" id="PF10988"/>
    </source>
</evidence>
<keyword evidence="4 7" id="KW-1133">Transmembrane helix</keyword>
<evidence type="ECO:0000256" key="1">
    <source>
        <dbReference type="ARBA" id="ARBA00004162"/>
    </source>
</evidence>
<evidence type="ECO:0000256" key="7">
    <source>
        <dbReference type="SAM" id="Phobius"/>
    </source>
</evidence>
<evidence type="ECO:0000313" key="13">
    <source>
        <dbReference type="Proteomes" id="UP000282184"/>
    </source>
</evidence>
<evidence type="ECO:0000256" key="6">
    <source>
        <dbReference type="SAM" id="MobiDB-lite"/>
    </source>
</evidence>
<evidence type="ECO:0000259" key="10">
    <source>
        <dbReference type="Pfam" id="PF22571"/>
    </source>
</evidence>
<sequence length="873" mass="95575">MKKNISINLQGLIFHIEEDGYEVLQRYLQDVKAHFSTFRGHEEIVADIEGRIAEIFAARTSATKQVITYEDVQAMMGKMGRVQDFQNDGSLDEDDDVADTASYGQPLGGQQQAYAGTATGPARPATDTAAPAVEEPRRLYRDMSNRRVAGVAAGLARYFNVNPLWIRLGFVLTLFSIFIGDFVGALPAVSILAYVVLWISLPKRYDDNRPFHDDDVTRKLFRDADNGSVGGVAAGLAHYLGIEVAVMRIIFVLSIFLGGTGLFLYLILWMVIPPAVTLSQKAQMRGEAVTLSGLENSLRNPQQPTNRPVGAFLEEIARAVRPIARVLGTVIRVFVGMMFLLLGFGLLMGLLILAGVALGLLPESQNIELFDKPAYTVLAGVPAWFVVSGFLAAGIPVLLLLFSGIGLVMRRWLLGRTPTLVLLGLWMIGIVGSVMGGVRLSQEFQEEGYFTANRTLGTIASPVVSLQARSLEYNWEMRPDLTLVAADSGAAITLVEDYSARGRTEAAGAAQARNSMSYRAMVRDSALILDDRFTFKPGAIFRGQQLDLTLRLPRDKRFRLNNSFAYHLLDEDDFVGGHRPNDPDKHLYELVGRQLRCLDCTAEDLPEDALNDEDYSEGDEEVNIGDMRVRVNTDNDEVRVSVDGEGEVNFSTDPGAYGNSRETFNFTDFNDIDVSGAYRVVIRHGERYSVEAFGSDRALRNLSADSPGNELHLRPRHRGFLNFGARNDADNRVLIVVETPELESLDLSGAVQAKVEGFENLGTLRVDQSGASHMSFQGQARTLALDMSGACRAVLQGSADRLSIDGSGVCQVHADAFPVQRADVELSGASNSRLNVSDELRTDVSGASQVTYRGAASNVHNQKSGSSRVKRVE</sequence>
<feature type="region of interest" description="Disordered" evidence="6">
    <location>
        <begin position="110"/>
        <end position="136"/>
    </location>
</feature>
<feature type="transmembrane region" description="Helical" evidence="7">
    <location>
        <begin position="420"/>
        <end position="438"/>
    </location>
</feature>
<organism evidence="12 13">
    <name type="scientific">Hymenobacter gummosus</name>
    <dbReference type="NCBI Taxonomy" id="1776032"/>
    <lineage>
        <taxon>Bacteria</taxon>
        <taxon>Pseudomonadati</taxon>
        <taxon>Bacteroidota</taxon>
        <taxon>Cytophagia</taxon>
        <taxon>Cytophagales</taxon>
        <taxon>Hymenobacteraceae</taxon>
        <taxon>Hymenobacter</taxon>
    </lineage>
</organism>
<name>A0A3S0J8P7_9BACT</name>
<dbReference type="GO" id="GO:0005886">
    <property type="term" value="C:plasma membrane"/>
    <property type="evidence" value="ECO:0007669"/>
    <property type="project" value="UniProtKB-SubCell"/>
</dbReference>
<dbReference type="RefSeq" id="WP_126694430.1">
    <property type="nucleotide sequence ID" value="NZ_RXOF01000010.1"/>
</dbReference>
<dbReference type="Proteomes" id="UP000282184">
    <property type="component" value="Unassembled WGS sequence"/>
</dbReference>
<dbReference type="Pfam" id="PF04024">
    <property type="entry name" value="PspC"/>
    <property type="match status" value="2"/>
</dbReference>
<dbReference type="InterPro" id="IPR054321">
    <property type="entry name" value="PspC-rel_TM"/>
</dbReference>
<feature type="transmembrane region" description="Helical" evidence="7">
    <location>
        <begin position="333"/>
        <end position="361"/>
    </location>
</feature>
<gene>
    <name evidence="12" type="ORF">EJV47_17315</name>
</gene>
<feature type="domain" description="Phage shock protein PspC N-terminal" evidence="8">
    <location>
        <begin position="218"/>
        <end position="274"/>
    </location>
</feature>
<feature type="domain" description="Putative auto-transporter adhesin head GIN" evidence="9">
    <location>
        <begin position="668"/>
        <end position="855"/>
    </location>
</feature>
<comment type="caution">
    <text evidence="12">The sequence shown here is derived from an EMBL/GenBank/DDBJ whole genome shotgun (WGS) entry which is preliminary data.</text>
</comment>
<evidence type="ECO:0000313" key="12">
    <source>
        <dbReference type="EMBL" id="RTQ48189.1"/>
    </source>
</evidence>
<dbReference type="Gene3D" id="2.160.20.120">
    <property type="match status" value="1"/>
</dbReference>
<dbReference type="EMBL" id="RXOF01000010">
    <property type="protein sequence ID" value="RTQ48189.1"/>
    <property type="molecule type" value="Genomic_DNA"/>
</dbReference>
<dbReference type="Pfam" id="PF10988">
    <property type="entry name" value="DUF2807"/>
    <property type="match status" value="1"/>
</dbReference>
<dbReference type="InterPro" id="IPR021255">
    <property type="entry name" value="DUF2807"/>
</dbReference>
<keyword evidence="13" id="KW-1185">Reference proteome</keyword>